<dbReference type="EMBL" id="CP041186">
    <property type="protein sequence ID" value="QDG52800.1"/>
    <property type="molecule type" value="Genomic_DNA"/>
</dbReference>
<evidence type="ECO:0000313" key="2">
    <source>
        <dbReference type="Proteomes" id="UP000315995"/>
    </source>
</evidence>
<reference evidence="1 2" key="1">
    <citation type="submission" date="2019-06" db="EMBL/GenBank/DDBJ databases">
        <title>Persicimonas caeni gen. nov., sp. nov., a predatory bacterium isolated from solar saltern.</title>
        <authorList>
            <person name="Wang S."/>
        </authorList>
    </citation>
    <scope>NUCLEOTIDE SEQUENCE [LARGE SCALE GENOMIC DNA]</scope>
    <source>
        <strain evidence="1 2">YN101</strain>
    </source>
</reference>
<proteinExistence type="predicted"/>
<dbReference type="RefSeq" id="WP_141199263.1">
    <property type="nucleotide sequence ID" value="NZ_CP041186.1"/>
</dbReference>
<accession>A0A5B8Y7T8</accession>
<dbReference type="Proteomes" id="UP000315995">
    <property type="component" value="Chromosome"/>
</dbReference>
<accession>A0A4Y6PX41</accession>
<dbReference type="AlphaFoldDB" id="A0A4Y6PX41"/>
<name>A0A4Y6PX41_PERCE</name>
<sequence>MQHLRPALVILAATALCVSCTSEDEYTLSSRLSVWTHPTQVAAGAAFRTSVRVPAGPTNLDDEAFEVRRVSASPSHVARFEGALPQGRDVSHGVVVRTFEAGTATVDVAVETAEGERLRNVFDVQVVEVADAVFDDPCAVDGNPAPTRILDASAPIELDFQARDASGRIVGGLGGAFFSITQDDEPVRSEVDLGFGSIRLYPEQAGQIEVRAERFGVDHRVGLVEPGDVDRIEVVQRGGLEGTFVLAPQLYAGDALTCRQGDTHTISATITTPQVCQFWVAEEGEARFEREAHDAFDIWAIGSGECSVTFEFAPGAGGSGVRQSFTVDLAGE</sequence>
<organism evidence="1 2">
    <name type="scientific">Persicimonas caeni</name>
    <dbReference type="NCBI Taxonomy" id="2292766"/>
    <lineage>
        <taxon>Bacteria</taxon>
        <taxon>Deltaproteobacteria</taxon>
        <taxon>Bradymonadales</taxon>
        <taxon>Bradymonadaceae</taxon>
        <taxon>Persicimonas</taxon>
    </lineage>
</organism>
<keyword evidence="2" id="KW-1185">Reference proteome</keyword>
<evidence type="ECO:0000313" key="1">
    <source>
        <dbReference type="EMBL" id="QDG52800.1"/>
    </source>
</evidence>
<gene>
    <name evidence="1" type="ORF">FIV42_19240</name>
</gene>
<protein>
    <submittedName>
        <fullName evidence="1">Uncharacterized protein</fullName>
    </submittedName>
</protein>